<name>A0A087TZQ1_STEMI</name>
<dbReference type="OrthoDB" id="10566174at2759"/>
<dbReference type="Proteomes" id="UP000054359">
    <property type="component" value="Unassembled WGS sequence"/>
</dbReference>
<sequence>QKVSVEKIQNQTLVVGKQSLGTRFHSSEGENFVAKKSFNDTNANRIFKEPIATSNVLGDIQNVEKSIKHSTIENPQDLTPESLAKFKKLKKTAIELSYEGKFQEALENFREA</sequence>
<accession>A0A087TZQ1</accession>
<gene>
    <name evidence="1" type="ORF">X975_21759</name>
</gene>
<reference evidence="1 2" key="1">
    <citation type="submission" date="2013-11" db="EMBL/GenBank/DDBJ databases">
        <title>Genome sequencing of Stegodyphus mimosarum.</title>
        <authorList>
            <person name="Bechsgaard J."/>
        </authorList>
    </citation>
    <scope>NUCLEOTIDE SEQUENCE [LARGE SCALE GENOMIC DNA]</scope>
</reference>
<dbReference type="EMBL" id="KK117483">
    <property type="protein sequence ID" value="KFM70590.1"/>
    <property type="molecule type" value="Genomic_DNA"/>
</dbReference>
<keyword evidence="2" id="KW-1185">Reference proteome</keyword>
<proteinExistence type="predicted"/>
<dbReference type="AlphaFoldDB" id="A0A087TZQ1"/>
<feature type="non-terminal residue" evidence="1">
    <location>
        <position position="112"/>
    </location>
</feature>
<evidence type="ECO:0000313" key="2">
    <source>
        <dbReference type="Proteomes" id="UP000054359"/>
    </source>
</evidence>
<protein>
    <submittedName>
        <fullName evidence="1">Uncharacterized protein</fullName>
    </submittedName>
</protein>
<organism evidence="1 2">
    <name type="scientific">Stegodyphus mimosarum</name>
    <name type="common">African social velvet spider</name>
    <dbReference type="NCBI Taxonomy" id="407821"/>
    <lineage>
        <taxon>Eukaryota</taxon>
        <taxon>Metazoa</taxon>
        <taxon>Ecdysozoa</taxon>
        <taxon>Arthropoda</taxon>
        <taxon>Chelicerata</taxon>
        <taxon>Arachnida</taxon>
        <taxon>Araneae</taxon>
        <taxon>Araneomorphae</taxon>
        <taxon>Entelegynae</taxon>
        <taxon>Eresoidea</taxon>
        <taxon>Eresidae</taxon>
        <taxon>Stegodyphus</taxon>
    </lineage>
</organism>
<feature type="non-terminal residue" evidence="1">
    <location>
        <position position="1"/>
    </location>
</feature>
<evidence type="ECO:0000313" key="1">
    <source>
        <dbReference type="EMBL" id="KFM70590.1"/>
    </source>
</evidence>